<gene>
    <name evidence="1" type="ORF">R537_24125</name>
</gene>
<proteinExistence type="predicted"/>
<comment type="caution">
    <text evidence="1">The sequence shown here is derived from an EMBL/GenBank/DDBJ whole genome shotgun (WGS) entry which is preliminary data.</text>
</comment>
<dbReference type="EMBL" id="NBPI01000026">
    <property type="protein sequence ID" value="OSD64265.1"/>
    <property type="molecule type" value="Genomic_DNA"/>
</dbReference>
<organism evidence="1 2">
    <name type="scientific">Salmonella enterica subsp. enterica serovar Rough O:d:1,7</name>
    <dbReference type="NCBI Taxonomy" id="1974323"/>
    <lineage>
        <taxon>Bacteria</taxon>
        <taxon>Pseudomonadati</taxon>
        <taxon>Pseudomonadota</taxon>
        <taxon>Gammaproteobacteria</taxon>
        <taxon>Enterobacterales</taxon>
        <taxon>Enterobacteriaceae</taxon>
        <taxon>Salmonella</taxon>
    </lineage>
</organism>
<sequence length="184" mass="21172">MLKMARSNQVMGKAEHKKRIRKLMIHAINEAVRDGVIPLMFRHREMTTEGDARITVCGKPTTINWTDTGHDEFRVSVWWDYRPDSLPGKNGSDYIDLSLLPTDVNRDRFRFIVGACASFYFDYQRKGILSDRGKEFFAVYVRESTASYIDDLEDVKPFGYSISELSRPLQRMISPPAGGKHGKY</sequence>
<evidence type="ECO:0000313" key="1">
    <source>
        <dbReference type="EMBL" id="OSD64265.1"/>
    </source>
</evidence>
<accession>A0A974KCW3</accession>
<name>A0A974KCW3_SALET</name>
<evidence type="ECO:0000313" key="2">
    <source>
        <dbReference type="Proteomes" id="UP000868515"/>
    </source>
</evidence>
<dbReference type="Proteomes" id="UP000868515">
    <property type="component" value="Unassembled WGS sequence"/>
</dbReference>
<dbReference type="AlphaFoldDB" id="A0A974KCW3"/>
<reference evidence="1 2" key="1">
    <citation type="submission" date="2017-03" db="EMBL/GenBank/DDBJ databases">
        <title>Salmonella serotype comparative study.</title>
        <authorList>
            <person name="Liao J."/>
        </authorList>
    </citation>
    <scope>NUCLEOTIDE SEQUENCE [LARGE SCALE GENOMIC DNA]</scope>
    <source>
        <strain evidence="1 2">NY_FSL S10-1448</strain>
    </source>
</reference>
<protein>
    <submittedName>
        <fullName evidence="1">Uncharacterized protein</fullName>
    </submittedName>
</protein>